<dbReference type="EMBL" id="SIJB01000030">
    <property type="protein sequence ID" value="NBI30214.1"/>
    <property type="molecule type" value="Genomic_DNA"/>
</dbReference>
<organism evidence="1 2">
    <name type="scientific">Chengkuizengella marina</name>
    <dbReference type="NCBI Taxonomy" id="2507566"/>
    <lineage>
        <taxon>Bacteria</taxon>
        <taxon>Bacillati</taxon>
        <taxon>Bacillota</taxon>
        <taxon>Bacilli</taxon>
        <taxon>Bacillales</taxon>
        <taxon>Paenibacillaceae</taxon>
        <taxon>Chengkuizengella</taxon>
    </lineage>
</organism>
<dbReference type="CDD" id="cd00377">
    <property type="entry name" value="ICL_PEPM"/>
    <property type="match status" value="1"/>
</dbReference>
<keyword evidence="2" id="KW-1185">Reference proteome</keyword>
<reference evidence="1 2" key="1">
    <citation type="submission" date="2019-01" db="EMBL/GenBank/DDBJ databases">
        <title>Chengkuizengella sp. nov., isolated from deep-sea sediment of East Pacific Ocean.</title>
        <authorList>
            <person name="Yang J."/>
            <person name="Lai Q."/>
            <person name="Shao Z."/>
        </authorList>
    </citation>
    <scope>NUCLEOTIDE SEQUENCE [LARGE SCALE GENOMIC DNA]</scope>
    <source>
        <strain evidence="1 2">YPA3-1-1</strain>
    </source>
</reference>
<dbReference type="Proteomes" id="UP000448943">
    <property type="component" value="Unassembled WGS sequence"/>
</dbReference>
<protein>
    <submittedName>
        <fullName evidence="1">Isocitrate lyase/phosphoenolpyruvate mutase family protein</fullName>
    </submittedName>
</protein>
<dbReference type="InterPro" id="IPR015813">
    <property type="entry name" value="Pyrv/PenolPyrv_kinase-like_dom"/>
</dbReference>
<dbReference type="RefSeq" id="WP_160647025.1">
    <property type="nucleotide sequence ID" value="NZ_SIJB01000030.1"/>
</dbReference>
<dbReference type="SUPFAM" id="SSF51621">
    <property type="entry name" value="Phosphoenolpyruvate/pyruvate domain"/>
    <property type="match status" value="1"/>
</dbReference>
<dbReference type="GO" id="GO:0016829">
    <property type="term" value="F:lyase activity"/>
    <property type="evidence" value="ECO:0007669"/>
    <property type="project" value="UniProtKB-KW"/>
</dbReference>
<dbReference type="InterPro" id="IPR039556">
    <property type="entry name" value="ICL/PEPM"/>
</dbReference>
<dbReference type="PANTHER" id="PTHR42905:SF16">
    <property type="entry name" value="CARBOXYPHOSPHONOENOLPYRUVATE PHOSPHONOMUTASE-LIKE PROTEIN (AFU_ORTHOLOGUE AFUA_5G07230)"/>
    <property type="match status" value="1"/>
</dbReference>
<dbReference type="OrthoDB" id="9780430at2"/>
<sequence>MKTCEKVKLFRELHRKDKPMVLLNIWSVESAKALTSTNIKLVPTGSYAMADNYGYEDGENMPFEEIVTYISQLQPYENFITVDIESGYATNLSELEKNIITLTENGVVGINIEDKVKGTSSLFNINEQCQRISFIRKVCEKIGSDIFINVRTDTYFMGDILSNNLSDECLHQTLTRMKAYGEAGADGVFVPGLTNKEHIQSITNSSIVPINLMLDIKKDNMVDYLNLGVARISFGPSLYFSYNESADKDLDKFYKNILNKLNSYHENNQIELLMT</sequence>
<gene>
    <name evidence="1" type="ORF">ERL59_14790</name>
</gene>
<name>A0A6N9Q6H1_9BACL</name>
<dbReference type="AlphaFoldDB" id="A0A6N9Q6H1"/>
<proteinExistence type="predicted"/>
<keyword evidence="1" id="KW-0670">Pyruvate</keyword>
<dbReference type="Gene3D" id="3.20.20.60">
    <property type="entry name" value="Phosphoenolpyruvate-binding domains"/>
    <property type="match status" value="1"/>
</dbReference>
<dbReference type="InterPro" id="IPR040442">
    <property type="entry name" value="Pyrv_kinase-like_dom_sf"/>
</dbReference>
<keyword evidence="1" id="KW-0456">Lyase</keyword>
<dbReference type="Pfam" id="PF13714">
    <property type="entry name" value="PEP_mutase"/>
    <property type="match status" value="1"/>
</dbReference>
<comment type="caution">
    <text evidence="1">The sequence shown here is derived from an EMBL/GenBank/DDBJ whole genome shotgun (WGS) entry which is preliminary data.</text>
</comment>
<dbReference type="PANTHER" id="PTHR42905">
    <property type="entry name" value="PHOSPHOENOLPYRUVATE CARBOXYLASE"/>
    <property type="match status" value="1"/>
</dbReference>
<evidence type="ECO:0000313" key="1">
    <source>
        <dbReference type="EMBL" id="NBI30214.1"/>
    </source>
</evidence>
<accession>A0A6N9Q6H1</accession>
<evidence type="ECO:0000313" key="2">
    <source>
        <dbReference type="Proteomes" id="UP000448943"/>
    </source>
</evidence>